<organism evidence="2 3">
    <name type="scientific">Tritonibacter multivorans</name>
    <dbReference type="NCBI Taxonomy" id="928856"/>
    <lineage>
        <taxon>Bacteria</taxon>
        <taxon>Pseudomonadati</taxon>
        <taxon>Pseudomonadota</taxon>
        <taxon>Alphaproteobacteria</taxon>
        <taxon>Rhodobacterales</taxon>
        <taxon>Paracoccaceae</taxon>
        <taxon>Tritonibacter</taxon>
    </lineage>
</organism>
<dbReference type="STRING" id="928856.SAMN04488049_103138"/>
<evidence type="ECO:0000313" key="2">
    <source>
        <dbReference type="EMBL" id="CUH75963.1"/>
    </source>
</evidence>
<reference evidence="2 3" key="1">
    <citation type="submission" date="2015-09" db="EMBL/GenBank/DDBJ databases">
        <authorList>
            <consortium name="Swine Surveillance"/>
        </authorList>
    </citation>
    <scope>NUCLEOTIDE SEQUENCE [LARGE SCALE GENOMIC DNA]</scope>
    <source>
        <strain evidence="2 3">CECT 7557</strain>
    </source>
</reference>
<sequence>MTTDAEGVLRLPSQPDGSPSKVLMVPQAVVVPPDQARFKQRAGVLDRNGSYVAQGATSRFESTITLEPKQPEAIRAQLEGRWLWAGVLFDHFGHYLVESMSRLWAFHTGLKFDGICYTPKRPRRKGPLLGFQDDVMQAFGITRPVHIIKEPTQIEHLTVPRQGFGLGDLVSGTPEMRDAVRIAFGRNIAAEGPDRLYVSRSKLGASDGGIMNETEVEANLAAEGYEIFHPQEHSIFEQIARYKAAKQIIISDGSAGHLFAYVGREHQRVAYLPRRSFWADGITDHIAAFSGRSPTVLTSLAQEWLPREKNNATRGHAFVLHDMAALQATLAENGFVAGAPVWSASDPDLIAKHLEARGLLDTFHDVSGLQ</sequence>
<evidence type="ECO:0000313" key="3">
    <source>
        <dbReference type="Proteomes" id="UP000052022"/>
    </source>
</evidence>
<protein>
    <submittedName>
        <fullName evidence="2">Capsular polysaccharide biosynthesis protein</fullName>
    </submittedName>
</protein>
<keyword evidence="3" id="KW-1185">Reference proteome</keyword>
<dbReference type="EMBL" id="CYSD01000012">
    <property type="protein sequence ID" value="CUH75963.1"/>
    <property type="molecule type" value="Genomic_DNA"/>
</dbReference>
<dbReference type="Pfam" id="PF04577">
    <property type="entry name" value="Glyco_transf_61"/>
    <property type="match status" value="1"/>
</dbReference>
<dbReference type="InterPro" id="IPR049625">
    <property type="entry name" value="Glyco_transf_61_cat"/>
</dbReference>
<proteinExistence type="predicted"/>
<dbReference type="RefSeq" id="WP_082626493.1">
    <property type="nucleotide sequence ID" value="NZ_CYSD01000012.1"/>
</dbReference>
<dbReference type="GO" id="GO:0016757">
    <property type="term" value="F:glycosyltransferase activity"/>
    <property type="evidence" value="ECO:0007669"/>
    <property type="project" value="InterPro"/>
</dbReference>
<dbReference type="OrthoDB" id="7843421at2"/>
<feature type="domain" description="Glycosyltransferase 61 catalytic" evidence="1">
    <location>
        <begin position="92"/>
        <end position="257"/>
    </location>
</feature>
<dbReference type="AlphaFoldDB" id="A0A0P1GIY6"/>
<accession>A0A0P1GIY6</accession>
<gene>
    <name evidence="2" type="ORF">TRM7557_00644</name>
</gene>
<dbReference type="Proteomes" id="UP000052022">
    <property type="component" value="Unassembled WGS sequence"/>
</dbReference>
<evidence type="ECO:0000259" key="1">
    <source>
        <dbReference type="Pfam" id="PF04577"/>
    </source>
</evidence>
<name>A0A0P1GIY6_9RHOB</name>